<sequence length="223" mass="24773">MNYIIPELNSARFTCPFCSTLSQQKWHNVGIIHRGSGLFIFLPDADVDISQKISLSTCQSCFKYHIWIGANMVVPNSSGIPLPNDDMPKEVKDLYLEAVEVINNSPRSSAALLRLALQHLCKHLGETGENINKDISNLVKKGLDTRVQKALDIVRVTGNNAVHPGQLDFLDNNDTASRLFGLLNFIVDAMITQPNQIDNFFDELPLGARKAIEKRDASTTQNP</sequence>
<dbReference type="Proteomes" id="UP001055784">
    <property type="component" value="Chromosome"/>
</dbReference>
<evidence type="ECO:0000313" key="2">
    <source>
        <dbReference type="EMBL" id="URJ50721.1"/>
    </source>
</evidence>
<organism evidence="2 3">
    <name type="scientific">Paenibacillus polymyxa</name>
    <name type="common">Bacillus polymyxa</name>
    <dbReference type="NCBI Taxonomy" id="1406"/>
    <lineage>
        <taxon>Bacteria</taxon>
        <taxon>Bacillati</taxon>
        <taxon>Bacillota</taxon>
        <taxon>Bacilli</taxon>
        <taxon>Bacillales</taxon>
        <taxon>Paenibacillaceae</taxon>
        <taxon>Paenibacillus</taxon>
    </lineage>
</organism>
<dbReference type="RefSeq" id="WP_250260631.1">
    <property type="nucleotide sequence ID" value="NZ_CP097770.1"/>
</dbReference>
<dbReference type="InterPro" id="IPR025285">
    <property type="entry name" value="DUF4145"/>
</dbReference>
<protein>
    <submittedName>
        <fullName evidence="2">DUF4145 domain-containing protein</fullName>
    </submittedName>
</protein>
<name>A0AAE9IB51_PAEPO</name>
<gene>
    <name evidence="2" type="ORF">MF626_000087</name>
</gene>
<dbReference type="AlphaFoldDB" id="A0AAE9IB51"/>
<accession>A0AAE9IB51</accession>
<dbReference type="EMBL" id="CP097770">
    <property type="protein sequence ID" value="URJ50721.1"/>
    <property type="molecule type" value="Genomic_DNA"/>
</dbReference>
<evidence type="ECO:0000313" key="3">
    <source>
        <dbReference type="Proteomes" id="UP001055784"/>
    </source>
</evidence>
<dbReference type="Pfam" id="PF13643">
    <property type="entry name" value="DUF4145"/>
    <property type="match status" value="1"/>
</dbReference>
<evidence type="ECO:0000259" key="1">
    <source>
        <dbReference type="Pfam" id="PF13643"/>
    </source>
</evidence>
<reference evidence="2" key="1">
    <citation type="submission" date="2022-11" db="EMBL/GenBank/DDBJ databases">
        <authorList>
            <person name="Vasilchenko N.G."/>
            <person name="Prazdnova E.V."/>
            <person name="Gorovtsov A.V."/>
            <person name="Chistyakov V.A."/>
            <person name="Pak M.L."/>
        </authorList>
    </citation>
    <scope>NUCLEOTIDE SEQUENCE</scope>
    <source>
        <strain evidence="2">R 4.5</strain>
    </source>
</reference>
<proteinExistence type="predicted"/>
<feature type="domain" description="DUF4145" evidence="1">
    <location>
        <begin position="97"/>
        <end position="171"/>
    </location>
</feature>